<name>A0AAX6HCZ0_IRIPA</name>
<proteinExistence type="predicted"/>
<evidence type="ECO:0000313" key="1">
    <source>
        <dbReference type="EMBL" id="KAJ6838454.1"/>
    </source>
</evidence>
<dbReference type="EMBL" id="JANAVB010010791">
    <property type="protein sequence ID" value="KAJ6838454.1"/>
    <property type="molecule type" value="Genomic_DNA"/>
</dbReference>
<organism evidence="1 2">
    <name type="scientific">Iris pallida</name>
    <name type="common">Sweet iris</name>
    <dbReference type="NCBI Taxonomy" id="29817"/>
    <lineage>
        <taxon>Eukaryota</taxon>
        <taxon>Viridiplantae</taxon>
        <taxon>Streptophyta</taxon>
        <taxon>Embryophyta</taxon>
        <taxon>Tracheophyta</taxon>
        <taxon>Spermatophyta</taxon>
        <taxon>Magnoliopsida</taxon>
        <taxon>Liliopsida</taxon>
        <taxon>Asparagales</taxon>
        <taxon>Iridaceae</taxon>
        <taxon>Iridoideae</taxon>
        <taxon>Irideae</taxon>
        <taxon>Iris</taxon>
    </lineage>
</organism>
<reference evidence="1" key="2">
    <citation type="submission" date="2023-04" db="EMBL/GenBank/DDBJ databases">
        <authorList>
            <person name="Bruccoleri R.E."/>
            <person name="Oakeley E.J."/>
            <person name="Faust A.-M."/>
            <person name="Dessus-Babus S."/>
            <person name="Altorfer M."/>
            <person name="Burckhardt D."/>
            <person name="Oertli M."/>
            <person name="Naumann U."/>
            <person name="Petersen F."/>
            <person name="Wong J."/>
        </authorList>
    </citation>
    <scope>NUCLEOTIDE SEQUENCE</scope>
    <source>
        <strain evidence="1">GSM-AAB239-AS_SAM_17_03QT</strain>
        <tissue evidence="1">Leaf</tissue>
    </source>
</reference>
<comment type="caution">
    <text evidence="1">The sequence shown here is derived from an EMBL/GenBank/DDBJ whole genome shotgun (WGS) entry which is preliminary data.</text>
</comment>
<reference evidence="1" key="1">
    <citation type="journal article" date="2023" name="GigaByte">
        <title>Genome assembly of the bearded iris, Iris pallida Lam.</title>
        <authorList>
            <person name="Bruccoleri R.E."/>
            <person name="Oakeley E.J."/>
            <person name="Faust A.M.E."/>
            <person name="Altorfer M."/>
            <person name="Dessus-Babus S."/>
            <person name="Burckhardt D."/>
            <person name="Oertli M."/>
            <person name="Naumann U."/>
            <person name="Petersen F."/>
            <person name="Wong J."/>
        </authorList>
    </citation>
    <scope>NUCLEOTIDE SEQUENCE</scope>
    <source>
        <strain evidence="1">GSM-AAB239-AS_SAM_17_03QT</strain>
    </source>
</reference>
<accession>A0AAX6HCZ0</accession>
<gene>
    <name evidence="1" type="ORF">M6B38_320865</name>
</gene>
<sequence>MSVSGSRAEQRAFLLDIFVPSLASAGRVIWEDVVECTMAEEFGAPPSNFFSISVDNPAVCILLGVSEPGFDTRNNCSALPTTHVVSSSPIAPSCPPVLVVSGIRIHSASHSPLFGQGDATVYPRPTRIVEALPHSPGMQ</sequence>
<protein>
    <submittedName>
        <fullName evidence="1">Uncharacterized protein</fullName>
    </submittedName>
</protein>
<dbReference type="AlphaFoldDB" id="A0AAX6HCZ0"/>
<dbReference type="Proteomes" id="UP001140949">
    <property type="component" value="Unassembled WGS sequence"/>
</dbReference>
<evidence type="ECO:0000313" key="2">
    <source>
        <dbReference type="Proteomes" id="UP001140949"/>
    </source>
</evidence>
<keyword evidence="2" id="KW-1185">Reference proteome</keyword>